<reference evidence="2" key="1">
    <citation type="submission" date="2020-11" db="EMBL/GenBank/DDBJ databases">
        <authorList>
            <consortium name="DOE Joint Genome Institute"/>
            <person name="Ahrendt S."/>
            <person name="Riley R."/>
            <person name="Andreopoulos W."/>
            <person name="Labutti K."/>
            <person name="Pangilinan J."/>
            <person name="Ruiz-Duenas F.J."/>
            <person name="Barrasa J.M."/>
            <person name="Sanchez-Garcia M."/>
            <person name="Camarero S."/>
            <person name="Miyauchi S."/>
            <person name="Serrano A."/>
            <person name="Linde D."/>
            <person name="Babiker R."/>
            <person name="Drula E."/>
            <person name="Ayuso-Fernandez I."/>
            <person name="Pacheco R."/>
            <person name="Padilla G."/>
            <person name="Ferreira P."/>
            <person name="Barriuso J."/>
            <person name="Kellner H."/>
            <person name="Castanera R."/>
            <person name="Alfaro M."/>
            <person name="Ramirez L."/>
            <person name="Pisabarro A.G."/>
            <person name="Kuo A."/>
            <person name="Tritt A."/>
            <person name="Lipzen A."/>
            <person name="He G."/>
            <person name="Yan M."/>
            <person name="Ng V."/>
            <person name="Cullen D."/>
            <person name="Martin F."/>
            <person name="Rosso M.-N."/>
            <person name="Henrissat B."/>
            <person name="Hibbett D."/>
            <person name="Martinez A.T."/>
            <person name="Grigoriev I.V."/>
        </authorList>
    </citation>
    <scope>NUCLEOTIDE SEQUENCE</scope>
    <source>
        <strain evidence="2">ATCC 90797</strain>
    </source>
</reference>
<dbReference type="EMBL" id="MU154800">
    <property type="protein sequence ID" value="KAF9487242.1"/>
    <property type="molecule type" value="Genomic_DNA"/>
</dbReference>
<name>A0A9P5ZFD1_PLEER</name>
<feature type="region of interest" description="Disordered" evidence="1">
    <location>
        <begin position="198"/>
        <end position="238"/>
    </location>
</feature>
<organism evidence="2 3">
    <name type="scientific">Pleurotus eryngii</name>
    <name type="common">Boletus of the steppes</name>
    <dbReference type="NCBI Taxonomy" id="5323"/>
    <lineage>
        <taxon>Eukaryota</taxon>
        <taxon>Fungi</taxon>
        <taxon>Dikarya</taxon>
        <taxon>Basidiomycota</taxon>
        <taxon>Agaricomycotina</taxon>
        <taxon>Agaricomycetes</taxon>
        <taxon>Agaricomycetidae</taxon>
        <taxon>Agaricales</taxon>
        <taxon>Pleurotineae</taxon>
        <taxon>Pleurotaceae</taxon>
        <taxon>Pleurotus</taxon>
    </lineage>
</organism>
<gene>
    <name evidence="2" type="ORF">BDN71DRAFT_677841</name>
</gene>
<protein>
    <submittedName>
        <fullName evidence="2">Uncharacterized protein</fullName>
    </submittedName>
</protein>
<sequence length="695" mass="74472">MLLGAYDIPPGIGRAAENVLRGCLSRSIRSRWTVDRVDEAGWGVGWGVEGDCVLEDEAERMDACWPNVTPTVEDDSCRGDVDTRRHRSASADKYPFISLADTTDDFEEMKKPMVKSSEVSGDGAMPFERTRPCLSALHNSIFRGSSPSASNLNPDPPNTSSRPRNLCVDILSPTSCHGQEDSDSALVVSPLPVSTGMLTPLTEGVEQDGFTSSDVNSRPRSTLYDAPRTPRRRIASPLPLSPLKGFVAQVTSPISSLSFAIPLSSPRERSASPSPTTSSNSPNSELPPSPLLYKEDNVPPPANLSTVSTSSFPHVPLAGLGFPPTTVERGRPLRKHYAALSRSPSPSVQPRTPLDPGFSATFNEGQGNTTRRSSSSVGSGTRARSRAMESLEILQEKDASRGRSKYVRSRPSGDVLSSFESGIEIMRRSISGGSDAVDGMEQDRIRRPLGIDTVNELEGWAGEASMADSKMGSGGLVAGTAAYDRLFSPERSVVSPERSGETLDTDTSSRLSSGRSASPRHDHSFSSGFGFFKVDRDKGSRRGLGDDGATTAKGNWASKGKETETGRNLDINGIVRGRRAGSTPPTSVYFAKDSHVHSLHHLRPQYPHPHTTTQHRTHSHTPVFLGLNHPQKRDHFGLGLATTPMPLTPAGIHSGQHTPVAAMKSAPAHAVTVKVPVWGKGIGVSGMRSRSLGPL</sequence>
<dbReference type="OrthoDB" id="4062651at2759"/>
<feature type="region of interest" description="Disordered" evidence="1">
    <location>
        <begin position="339"/>
        <end position="387"/>
    </location>
</feature>
<feature type="region of interest" description="Disordered" evidence="1">
    <location>
        <begin position="263"/>
        <end position="307"/>
    </location>
</feature>
<feature type="region of interest" description="Disordered" evidence="1">
    <location>
        <begin position="489"/>
        <end position="564"/>
    </location>
</feature>
<feature type="compositionally biased region" description="Basic and acidic residues" evidence="1">
    <location>
        <begin position="533"/>
        <end position="545"/>
    </location>
</feature>
<comment type="caution">
    <text evidence="2">The sequence shown here is derived from an EMBL/GenBank/DDBJ whole genome shotgun (WGS) entry which is preliminary data.</text>
</comment>
<evidence type="ECO:0000313" key="3">
    <source>
        <dbReference type="Proteomes" id="UP000807025"/>
    </source>
</evidence>
<feature type="compositionally biased region" description="Low complexity" evidence="1">
    <location>
        <begin position="271"/>
        <end position="284"/>
    </location>
</feature>
<feature type="compositionally biased region" description="Polar residues" evidence="1">
    <location>
        <begin position="144"/>
        <end position="163"/>
    </location>
</feature>
<accession>A0A9P5ZFD1</accession>
<evidence type="ECO:0000313" key="2">
    <source>
        <dbReference type="EMBL" id="KAF9487242.1"/>
    </source>
</evidence>
<keyword evidence="3" id="KW-1185">Reference proteome</keyword>
<dbReference type="Proteomes" id="UP000807025">
    <property type="component" value="Unassembled WGS sequence"/>
</dbReference>
<feature type="compositionally biased region" description="Low complexity" evidence="1">
    <location>
        <begin position="508"/>
        <end position="517"/>
    </location>
</feature>
<feature type="compositionally biased region" description="Polar residues" evidence="1">
    <location>
        <begin position="209"/>
        <end position="220"/>
    </location>
</feature>
<feature type="region of interest" description="Disordered" evidence="1">
    <location>
        <begin position="144"/>
        <end position="166"/>
    </location>
</feature>
<feature type="compositionally biased region" description="Low complexity" evidence="1">
    <location>
        <begin position="369"/>
        <end position="382"/>
    </location>
</feature>
<dbReference type="AlphaFoldDB" id="A0A9P5ZFD1"/>
<proteinExistence type="predicted"/>
<evidence type="ECO:0000256" key="1">
    <source>
        <dbReference type="SAM" id="MobiDB-lite"/>
    </source>
</evidence>